<keyword evidence="1" id="KW-1133">Transmembrane helix</keyword>
<reference evidence="2 3" key="1">
    <citation type="submission" date="2021-02" db="EMBL/GenBank/DDBJ databases">
        <authorList>
            <person name="Lee D.-H."/>
        </authorList>
    </citation>
    <scope>NUCLEOTIDE SEQUENCE [LARGE SCALE GENOMIC DNA]</scope>
    <source>
        <strain evidence="2 3">MMS20-R2-29</strain>
    </source>
</reference>
<evidence type="ECO:0000256" key="1">
    <source>
        <dbReference type="SAM" id="Phobius"/>
    </source>
</evidence>
<accession>A0ABS2JG70</accession>
<dbReference type="EMBL" id="JAFEUO010000006">
    <property type="protein sequence ID" value="MBM7085515.1"/>
    <property type="molecule type" value="Genomic_DNA"/>
</dbReference>
<evidence type="ECO:0000313" key="3">
    <source>
        <dbReference type="Proteomes" id="UP000809587"/>
    </source>
</evidence>
<dbReference type="RefSeq" id="WP_204960782.1">
    <property type="nucleotide sequence ID" value="NZ_JAFEUO010000006.1"/>
</dbReference>
<keyword evidence="3" id="KW-1185">Reference proteome</keyword>
<proteinExistence type="predicted"/>
<keyword evidence="1" id="KW-0472">Membrane</keyword>
<gene>
    <name evidence="2" type="ORF">JQN84_23610</name>
</gene>
<sequence length="48" mass="5167">MISNVLSMVFGGLVPGFLLGLLAFRVKSRWCPRCGGSTHTVPVPGHDR</sequence>
<feature type="transmembrane region" description="Helical" evidence="1">
    <location>
        <begin position="6"/>
        <end position="24"/>
    </location>
</feature>
<evidence type="ECO:0000313" key="2">
    <source>
        <dbReference type="EMBL" id="MBM7085515.1"/>
    </source>
</evidence>
<name>A0ABS2JG70_9ACTN</name>
<comment type="caution">
    <text evidence="2">The sequence shown here is derived from an EMBL/GenBank/DDBJ whole genome shotgun (WGS) entry which is preliminary data.</text>
</comment>
<protein>
    <submittedName>
        <fullName evidence="2">Uncharacterized protein</fullName>
    </submittedName>
</protein>
<dbReference type="Proteomes" id="UP000809587">
    <property type="component" value="Unassembled WGS sequence"/>
</dbReference>
<organism evidence="2 3">
    <name type="scientific">Micromonospora humidisoli</name>
    <dbReference type="NCBI Taxonomy" id="2807622"/>
    <lineage>
        <taxon>Bacteria</taxon>
        <taxon>Bacillati</taxon>
        <taxon>Actinomycetota</taxon>
        <taxon>Actinomycetes</taxon>
        <taxon>Micromonosporales</taxon>
        <taxon>Micromonosporaceae</taxon>
        <taxon>Micromonospora</taxon>
    </lineage>
</organism>
<keyword evidence="1" id="KW-0812">Transmembrane</keyword>